<keyword evidence="1" id="KW-0378">Hydrolase</keyword>
<keyword evidence="6" id="KW-1185">Reference proteome</keyword>
<sequence>MEAFDPNDYRKRVLAAVERRGGVERSDSFELYDIPVEEAETLTDAQVTERVAEVWGFWQRQRDHPKYRVLVGLLVDEHDRRSELLLRASSRRAEAMRVRQMREERDAERYEMLDTAIARLVQRHGGVPASKVAGLEEIGAMGGLGAAEVAARLRRHRILAEDAPPSAPAPTLTEQRRKQIRQLLAEWERLLDGGPSAPTLFALLGLDPSSAGHTEEIRLRADALRARARELPPGRVRVVLDELLVHVNDLLTGGGPEVDEYVRAVIEDVTAELRPKVRAAVLVEDQLVGEDYRYLVDEAVELGLDHAEAVRVLTDLATGLGARIETGSAAPAHPVVPRTPRPAPAVGGRATAPQRQWEEPLKAARAALRGGRPQEAAKQVARARQLDNGAGATSIRSVADEVERILAEAAVRWRNVASARAARRYVEALEHLEYLRRTAADVPPPTAQRESLDELTAEATRAVAEADRLVAAASSGPAADRVRGLLAAQGVCADHEGASAALAATPVEAPGRVEASRMGNGSVLVTWSPSTTEDVAYKVTRRHAEGNWRVVGRTRTTELEDGGAPPHEIPVYAVVATSAGRSSEEARSDAPSRPLAAPGPRQGSSSAASTSGQPATATVSALPDEPNPGGIPTVGALAGQGGLLVFTWPPGVTEVYVVARADAPPVRPDDPAARSWKVTNMRYEIDGGAKIPTDLPTPCHIAVASCRREANGALTIAPGFAATARLHWTS</sequence>
<dbReference type="Gene3D" id="2.60.40.10">
    <property type="entry name" value="Immunoglobulins"/>
    <property type="match status" value="1"/>
</dbReference>
<evidence type="ECO:0000256" key="2">
    <source>
        <dbReference type="ARBA" id="ARBA00023326"/>
    </source>
</evidence>
<dbReference type="Proteomes" id="UP000655751">
    <property type="component" value="Unassembled WGS sequence"/>
</dbReference>
<dbReference type="InterPro" id="IPR003961">
    <property type="entry name" value="FN3_dom"/>
</dbReference>
<dbReference type="GO" id="GO:0000272">
    <property type="term" value="P:polysaccharide catabolic process"/>
    <property type="evidence" value="ECO:0007669"/>
    <property type="project" value="UniProtKB-KW"/>
</dbReference>
<feature type="region of interest" description="Disordered" evidence="3">
    <location>
        <begin position="578"/>
        <end position="634"/>
    </location>
</feature>
<evidence type="ECO:0000256" key="1">
    <source>
        <dbReference type="ARBA" id="ARBA00023295"/>
    </source>
</evidence>
<feature type="region of interest" description="Disordered" evidence="3">
    <location>
        <begin position="330"/>
        <end position="355"/>
    </location>
</feature>
<dbReference type="AlphaFoldDB" id="A0A931I8A8"/>
<evidence type="ECO:0000259" key="4">
    <source>
        <dbReference type="PROSITE" id="PS50853"/>
    </source>
</evidence>
<dbReference type="EMBL" id="JADMLG010000001">
    <property type="protein sequence ID" value="MBH0775218.1"/>
    <property type="molecule type" value="Genomic_DNA"/>
</dbReference>
<organism evidence="5 6">
    <name type="scientific">Nocardia bovistercoris</name>
    <dbReference type="NCBI Taxonomy" id="2785916"/>
    <lineage>
        <taxon>Bacteria</taxon>
        <taxon>Bacillati</taxon>
        <taxon>Actinomycetota</taxon>
        <taxon>Actinomycetes</taxon>
        <taxon>Mycobacteriales</taxon>
        <taxon>Nocardiaceae</taxon>
        <taxon>Nocardia</taxon>
    </lineage>
</organism>
<keyword evidence="2" id="KW-0624">Polysaccharide degradation</keyword>
<keyword evidence="1" id="KW-0326">Glycosidase</keyword>
<dbReference type="PROSITE" id="PS50853">
    <property type="entry name" value="FN3"/>
    <property type="match status" value="1"/>
</dbReference>
<name>A0A931I8A8_9NOCA</name>
<keyword evidence="2" id="KW-0119">Carbohydrate metabolism</keyword>
<dbReference type="InterPro" id="IPR036116">
    <property type="entry name" value="FN3_sf"/>
</dbReference>
<feature type="compositionally biased region" description="Low complexity" evidence="3">
    <location>
        <begin position="602"/>
        <end position="618"/>
    </location>
</feature>
<evidence type="ECO:0000313" key="6">
    <source>
        <dbReference type="Proteomes" id="UP000655751"/>
    </source>
</evidence>
<comment type="caution">
    <text evidence="5">The sequence shown here is derived from an EMBL/GenBank/DDBJ whole genome shotgun (WGS) entry which is preliminary data.</text>
</comment>
<dbReference type="GO" id="GO:0016798">
    <property type="term" value="F:hydrolase activity, acting on glycosyl bonds"/>
    <property type="evidence" value="ECO:0007669"/>
    <property type="project" value="UniProtKB-KW"/>
</dbReference>
<evidence type="ECO:0000256" key="3">
    <source>
        <dbReference type="SAM" id="MobiDB-lite"/>
    </source>
</evidence>
<dbReference type="InterPro" id="IPR013783">
    <property type="entry name" value="Ig-like_fold"/>
</dbReference>
<dbReference type="RefSeq" id="WP_196147508.1">
    <property type="nucleotide sequence ID" value="NZ_JADMLG010000001.1"/>
</dbReference>
<accession>A0A931I8A8</accession>
<feature type="compositionally biased region" description="Low complexity" evidence="3">
    <location>
        <begin position="344"/>
        <end position="353"/>
    </location>
</feature>
<gene>
    <name evidence="5" type="ORF">IT779_02835</name>
</gene>
<proteinExistence type="predicted"/>
<evidence type="ECO:0000313" key="5">
    <source>
        <dbReference type="EMBL" id="MBH0775218.1"/>
    </source>
</evidence>
<reference evidence="5" key="1">
    <citation type="submission" date="2020-11" db="EMBL/GenBank/DDBJ databases">
        <title>Nocardia NEAU-351.nov., a novel actinomycete isolated from the cow dung.</title>
        <authorList>
            <person name="Zhang X."/>
        </authorList>
    </citation>
    <scope>NUCLEOTIDE SEQUENCE</scope>
    <source>
        <strain evidence="5">NEAU-351</strain>
    </source>
</reference>
<feature type="domain" description="Fibronectin type-III" evidence="4">
    <location>
        <begin position="509"/>
        <end position="599"/>
    </location>
</feature>
<dbReference type="SUPFAM" id="SSF49265">
    <property type="entry name" value="Fibronectin type III"/>
    <property type="match status" value="1"/>
</dbReference>
<protein>
    <submittedName>
        <fullName evidence="5">Ig-like domain repeat protein</fullName>
    </submittedName>
</protein>